<dbReference type="InterPro" id="IPR004155">
    <property type="entry name" value="PBS_lyase_HEAT"/>
</dbReference>
<dbReference type="STRING" id="254406.SAMN04488042_11610"/>
<evidence type="ECO:0000313" key="3">
    <source>
        <dbReference type="EMBL" id="SFM75359.1"/>
    </source>
</evidence>
<dbReference type="SMART" id="SM00567">
    <property type="entry name" value="EZ_HEAT"/>
    <property type="match status" value="2"/>
</dbReference>
<keyword evidence="1" id="KW-0472">Membrane</keyword>
<dbReference type="EMBL" id="FOTQ01000016">
    <property type="protein sequence ID" value="SFM75359.1"/>
    <property type="molecule type" value="Genomic_DNA"/>
</dbReference>
<dbReference type="PANTHER" id="PTHR43081:SF19">
    <property type="entry name" value="PH-SENSITIVE ADENYLATE CYCLASE RV1264"/>
    <property type="match status" value="1"/>
</dbReference>
<evidence type="ECO:0000259" key="2">
    <source>
        <dbReference type="PROSITE" id="PS50125"/>
    </source>
</evidence>
<dbReference type="InterPro" id="IPR001054">
    <property type="entry name" value="A/G_cyclase"/>
</dbReference>
<feature type="domain" description="Guanylate cyclase" evidence="2">
    <location>
        <begin position="11"/>
        <end position="126"/>
    </location>
</feature>
<dbReference type="Gene3D" id="3.30.70.1230">
    <property type="entry name" value="Nucleotide cyclase"/>
    <property type="match status" value="1"/>
</dbReference>
<evidence type="ECO:0000313" key="4">
    <source>
        <dbReference type="Proteomes" id="UP000199144"/>
    </source>
</evidence>
<dbReference type="CDD" id="cd07302">
    <property type="entry name" value="CHD"/>
    <property type="match status" value="1"/>
</dbReference>
<dbReference type="InterPro" id="IPR050697">
    <property type="entry name" value="Adenylyl/Guanylyl_Cyclase_3/4"/>
</dbReference>
<dbReference type="Pfam" id="PF00211">
    <property type="entry name" value="Guanylate_cyc"/>
    <property type="match status" value="1"/>
</dbReference>
<keyword evidence="4" id="KW-1185">Reference proteome</keyword>
<protein>
    <submittedName>
        <fullName evidence="3">TolB amino-terminal domain-containing protein</fullName>
    </submittedName>
</protein>
<evidence type="ECO:0000256" key="1">
    <source>
        <dbReference type="SAM" id="Phobius"/>
    </source>
</evidence>
<sequence>MERRPNRRLAAILAADVAGYSRLIGLDEEGTIARLRRIRAEVFEPSISRHSGRIANTAGDSFLIEFRSAVDAVLAATEIQAELSQRNSDVAPDRAIAFRIGLNVGDVVTDADDILGDGVNVAARLEALADPGRILASQSIVEYARNKVPFRFEPIGPQRVKNIAEPIEAFRIEADDGPPLPRPKPKMAPLYAKSAVVLVLLAAMGFFGARTWEKSQFRASEAQMAYPLPDLPSIAVLPIANSTNDASNKVLIDGISEDLITDLSRISGLFVIAGNTSFAFQGGDIDVAGFAEKLGVRYVVDGSLRRMDESFRVTIRLTDTLNGRLIWAERFDGEIDDIFELQNSIVLAIAQELGVPLDGQGSLAIEGAKTETIGAREAFQRGWELYSRFNEEDNLASIPHFERAVALDPGYGRARAMLALAHLRPHIFHHWTGFTDADEQMHIGLFYRYYRELAQQDSPLIHVVRAVVSLNLPDWDSATGVSRGTSEARQAAAKAIALQPSDPEAHLTMGWALIAGGEPEEGLAFVQAAMRLDPAYPSHYALFEGAAHFAMNDLPGAEAVILQELSRSPQATELMPFAASVLALNGDRRAARAMTDKWQQGQHGGALEDAVRDYFFIVRWIGAYQHLNDRLKKGLRLAALPPGTTVASLRAAVTRGDAKEQRAAAQSLALFGAQAADAVPELILLLGSPSVFVRKEAAIALGEIGEGAASALPALEAMADTSLSGSYAARAIQKITAIAAQQ</sequence>
<name>A0A1I4TF92_9RHOB</name>
<dbReference type="InterPro" id="IPR011990">
    <property type="entry name" value="TPR-like_helical_dom_sf"/>
</dbReference>
<keyword evidence="1" id="KW-1133">Transmembrane helix</keyword>
<keyword evidence="1" id="KW-0812">Transmembrane</keyword>
<dbReference type="SUPFAM" id="SSF48371">
    <property type="entry name" value="ARM repeat"/>
    <property type="match status" value="1"/>
</dbReference>
<dbReference type="SUPFAM" id="SSF48452">
    <property type="entry name" value="TPR-like"/>
    <property type="match status" value="1"/>
</dbReference>
<dbReference type="InterPro" id="IPR016024">
    <property type="entry name" value="ARM-type_fold"/>
</dbReference>
<reference evidence="3 4" key="1">
    <citation type="submission" date="2016-10" db="EMBL/GenBank/DDBJ databases">
        <authorList>
            <person name="de Groot N.N."/>
        </authorList>
    </citation>
    <scope>NUCLEOTIDE SEQUENCE [LARGE SCALE GENOMIC DNA]</scope>
    <source>
        <strain evidence="3 4">DSM 15283</strain>
    </source>
</reference>
<dbReference type="GO" id="GO:0035556">
    <property type="term" value="P:intracellular signal transduction"/>
    <property type="evidence" value="ECO:0007669"/>
    <property type="project" value="InterPro"/>
</dbReference>
<dbReference type="SMART" id="SM00044">
    <property type="entry name" value="CYCc"/>
    <property type="match status" value="1"/>
</dbReference>
<dbReference type="PANTHER" id="PTHR43081">
    <property type="entry name" value="ADENYLATE CYCLASE, TERMINAL-DIFFERENTIATION SPECIFIC-RELATED"/>
    <property type="match status" value="1"/>
</dbReference>
<dbReference type="Gene3D" id="3.40.50.10070">
    <property type="entry name" value="TolB, N-terminal domain"/>
    <property type="match status" value="1"/>
</dbReference>
<dbReference type="Gene3D" id="1.25.10.10">
    <property type="entry name" value="Leucine-rich Repeat Variant"/>
    <property type="match status" value="1"/>
</dbReference>
<dbReference type="OrthoDB" id="54411at2"/>
<dbReference type="InterPro" id="IPR029787">
    <property type="entry name" value="Nucleotide_cyclase"/>
</dbReference>
<dbReference type="GO" id="GO:0006171">
    <property type="term" value="P:cAMP biosynthetic process"/>
    <property type="evidence" value="ECO:0007669"/>
    <property type="project" value="TreeGrafter"/>
</dbReference>
<dbReference type="GO" id="GO:0004016">
    <property type="term" value="F:adenylate cyclase activity"/>
    <property type="evidence" value="ECO:0007669"/>
    <property type="project" value="UniProtKB-ARBA"/>
</dbReference>
<dbReference type="Gene3D" id="1.25.40.10">
    <property type="entry name" value="Tetratricopeptide repeat domain"/>
    <property type="match status" value="1"/>
</dbReference>
<dbReference type="Pfam" id="PF13646">
    <property type="entry name" value="HEAT_2"/>
    <property type="match status" value="1"/>
</dbReference>
<dbReference type="PROSITE" id="PS50125">
    <property type="entry name" value="GUANYLATE_CYCLASE_2"/>
    <property type="match status" value="1"/>
</dbReference>
<accession>A0A1I4TF92</accession>
<dbReference type="Proteomes" id="UP000199144">
    <property type="component" value="Unassembled WGS sequence"/>
</dbReference>
<proteinExistence type="predicted"/>
<gene>
    <name evidence="3" type="ORF">SAMN04488042_11610</name>
</gene>
<dbReference type="AlphaFoldDB" id="A0A1I4TF92"/>
<organism evidence="3 4">
    <name type="scientific">Shimia aestuarii</name>
    <dbReference type="NCBI Taxonomy" id="254406"/>
    <lineage>
        <taxon>Bacteria</taxon>
        <taxon>Pseudomonadati</taxon>
        <taxon>Pseudomonadota</taxon>
        <taxon>Alphaproteobacteria</taxon>
        <taxon>Rhodobacterales</taxon>
        <taxon>Roseobacteraceae</taxon>
    </lineage>
</organism>
<dbReference type="SUPFAM" id="SSF55073">
    <property type="entry name" value="Nucleotide cyclase"/>
    <property type="match status" value="1"/>
</dbReference>
<dbReference type="InterPro" id="IPR011989">
    <property type="entry name" value="ARM-like"/>
</dbReference>
<feature type="transmembrane region" description="Helical" evidence="1">
    <location>
        <begin position="190"/>
        <end position="209"/>
    </location>
</feature>